<evidence type="ECO:0000259" key="1">
    <source>
        <dbReference type="Pfam" id="PF00024"/>
    </source>
</evidence>
<evidence type="ECO:0000313" key="2">
    <source>
        <dbReference type="EMBL" id="CAB4040738.1"/>
    </source>
</evidence>
<evidence type="ECO:0000313" key="3">
    <source>
        <dbReference type="Proteomes" id="UP001152795"/>
    </source>
</evidence>
<gene>
    <name evidence="2" type="ORF">PACLA_8A012851</name>
</gene>
<dbReference type="InterPro" id="IPR003609">
    <property type="entry name" value="Pan_app"/>
</dbReference>
<dbReference type="EMBL" id="CACRXK020027188">
    <property type="protein sequence ID" value="CAB4040738.1"/>
    <property type="molecule type" value="Genomic_DNA"/>
</dbReference>
<name>A0A7D9LYF4_PARCT</name>
<keyword evidence="3" id="KW-1185">Reference proteome</keyword>
<protein>
    <recommendedName>
        <fullName evidence="1">Apple domain-containing protein</fullName>
    </recommendedName>
</protein>
<feature type="non-terminal residue" evidence="2">
    <location>
        <position position="95"/>
    </location>
</feature>
<reference evidence="2" key="1">
    <citation type="submission" date="2020-04" db="EMBL/GenBank/DDBJ databases">
        <authorList>
            <person name="Alioto T."/>
            <person name="Alioto T."/>
            <person name="Gomez Garrido J."/>
        </authorList>
    </citation>
    <scope>NUCLEOTIDE SEQUENCE</scope>
    <source>
        <strain evidence="2">A484AB</strain>
    </source>
</reference>
<sequence>NRLDTKVIKHVHAVSGLDCIRQCLLQDKSCRSANFRKTCGGKENCELLQTVDSEEPPCNLKKDENFDYYILLEPERKRKDAVASITPQIKQKISS</sequence>
<feature type="non-terminal residue" evidence="2">
    <location>
        <position position="1"/>
    </location>
</feature>
<accession>A0A7D9LYF4</accession>
<organism evidence="2 3">
    <name type="scientific">Paramuricea clavata</name>
    <name type="common">Red gorgonian</name>
    <name type="synonym">Violescent sea-whip</name>
    <dbReference type="NCBI Taxonomy" id="317549"/>
    <lineage>
        <taxon>Eukaryota</taxon>
        <taxon>Metazoa</taxon>
        <taxon>Cnidaria</taxon>
        <taxon>Anthozoa</taxon>
        <taxon>Octocorallia</taxon>
        <taxon>Malacalcyonacea</taxon>
        <taxon>Plexauridae</taxon>
        <taxon>Paramuricea</taxon>
    </lineage>
</organism>
<dbReference type="Gene3D" id="3.50.4.10">
    <property type="entry name" value="Hepatocyte Growth Factor"/>
    <property type="match status" value="1"/>
</dbReference>
<dbReference type="Pfam" id="PF00024">
    <property type="entry name" value="PAN_1"/>
    <property type="match status" value="1"/>
</dbReference>
<dbReference type="SUPFAM" id="SSF57414">
    <property type="entry name" value="Hairpin loop containing domain-like"/>
    <property type="match status" value="1"/>
</dbReference>
<proteinExistence type="predicted"/>
<feature type="domain" description="Apple" evidence="1">
    <location>
        <begin position="4"/>
        <end position="69"/>
    </location>
</feature>
<dbReference type="AlphaFoldDB" id="A0A7D9LYF4"/>
<comment type="caution">
    <text evidence="2">The sequence shown here is derived from an EMBL/GenBank/DDBJ whole genome shotgun (WGS) entry which is preliminary data.</text>
</comment>
<dbReference type="Proteomes" id="UP001152795">
    <property type="component" value="Unassembled WGS sequence"/>
</dbReference>